<comment type="caution">
    <text evidence="2">The sequence shown here is derived from an EMBL/GenBank/DDBJ whole genome shotgun (WGS) entry which is preliminary data.</text>
</comment>
<protein>
    <recommendedName>
        <fullName evidence="4">Outer membrane protein beta-barrel domain-containing protein</fullName>
    </recommendedName>
</protein>
<accession>A0A944QUC5</accession>
<dbReference type="Proteomes" id="UP000770889">
    <property type="component" value="Unassembled WGS sequence"/>
</dbReference>
<proteinExistence type="predicted"/>
<dbReference type="EMBL" id="JAHHGM010000004">
    <property type="protein sequence ID" value="MBT2988456.1"/>
    <property type="molecule type" value="Genomic_DNA"/>
</dbReference>
<dbReference type="AlphaFoldDB" id="A0A944QUC5"/>
<evidence type="ECO:0000256" key="1">
    <source>
        <dbReference type="SAM" id="SignalP"/>
    </source>
</evidence>
<keyword evidence="1" id="KW-0732">Signal</keyword>
<feature type="chain" id="PRO_5038060052" description="Outer membrane protein beta-barrel domain-containing protein" evidence="1">
    <location>
        <begin position="21"/>
        <end position="254"/>
    </location>
</feature>
<organism evidence="2 3">
    <name type="scientific">Candidatus Thiodiazotropha taylori</name>
    <dbReference type="NCBI Taxonomy" id="2792791"/>
    <lineage>
        <taxon>Bacteria</taxon>
        <taxon>Pseudomonadati</taxon>
        <taxon>Pseudomonadota</taxon>
        <taxon>Gammaproteobacteria</taxon>
        <taxon>Chromatiales</taxon>
        <taxon>Sedimenticolaceae</taxon>
        <taxon>Candidatus Thiodiazotropha</taxon>
    </lineage>
</organism>
<evidence type="ECO:0008006" key="4">
    <source>
        <dbReference type="Google" id="ProtNLM"/>
    </source>
</evidence>
<evidence type="ECO:0000313" key="3">
    <source>
        <dbReference type="Proteomes" id="UP000770889"/>
    </source>
</evidence>
<evidence type="ECO:0000313" key="2">
    <source>
        <dbReference type="EMBL" id="MBT2988456.1"/>
    </source>
</evidence>
<gene>
    <name evidence="2" type="ORF">KME65_05785</name>
</gene>
<dbReference type="SUPFAM" id="SSF56935">
    <property type="entry name" value="Porins"/>
    <property type="match status" value="1"/>
</dbReference>
<feature type="signal peptide" evidence="1">
    <location>
        <begin position="1"/>
        <end position="20"/>
    </location>
</feature>
<name>A0A944QUC5_9GAMM</name>
<reference evidence="2 3" key="1">
    <citation type="submission" date="2021-05" db="EMBL/GenBank/DDBJ databases">
        <title>Genetic and Functional Diversity in Clade A Lucinid endosymbionts from the Bahamas.</title>
        <authorList>
            <person name="Giani N.M."/>
            <person name="Engel A.S."/>
            <person name="Campbell B.J."/>
        </authorList>
    </citation>
    <scope>NUCLEOTIDE SEQUENCE [LARGE SCALE GENOMIC DNA]</scope>
    <source>
        <strain evidence="2">LUC16012Gg_MoonRockCtena</strain>
    </source>
</reference>
<sequence length="254" mass="28680">MRKRWLLAGLICFVSTATWAGAESKIDYVGGVAFGYTNLEFDAKLDSSPSFQSLVVSGGLLFDDYYVNLSYADSVGNTTISEEEDSGDAGRSDLDLTLGYRVNDALNLFIGYKDSETDIDFRLRDDETLRREFYRKDGWFAGATYNIPLKSAGTLSLNLGYVDLKTDDKFREDVEEDDDDPEATEFDDLSGRHKGDADGWSYGVNWLVPVNDRLYINTTFKINDYEEEISFEGETFSADQKLTFFNVGVVYLFQ</sequence>